<evidence type="ECO:0000313" key="1">
    <source>
        <dbReference type="EMBL" id="KZP06417.1"/>
    </source>
</evidence>
<dbReference type="Proteomes" id="UP000076532">
    <property type="component" value="Unassembled WGS sequence"/>
</dbReference>
<protein>
    <submittedName>
        <fullName evidence="1">Uncharacterized protein</fullName>
    </submittedName>
</protein>
<accession>A0A167WS60</accession>
<gene>
    <name evidence="1" type="ORF">FIBSPDRAFT_902805</name>
</gene>
<keyword evidence="2" id="KW-1185">Reference proteome</keyword>
<proteinExistence type="predicted"/>
<sequence length="216" mass="22814">MVTVASGTPTAMLGMLTRYRPPLKMGESGVAKISSSATVPLNKFSLIGIPLKVTVVGGMIAPLHIVEFTLVAVSIDELWGKVSAQRSTASPTTHCLSITMKVVAKGMGTYPFPLLTDTGTGVGHGTTIAASFQLSNEFFGADTARPVPTRFTDIKGRFGPAGVAGPELLPTWEHCVGGVKPVGASSTFTFIWPQWPALHFEDSRVVVVGRKGEPIY</sequence>
<reference evidence="1 2" key="1">
    <citation type="journal article" date="2016" name="Mol. Biol. Evol.">
        <title>Comparative Genomics of Early-Diverging Mushroom-Forming Fungi Provides Insights into the Origins of Lignocellulose Decay Capabilities.</title>
        <authorList>
            <person name="Nagy L.G."/>
            <person name="Riley R."/>
            <person name="Tritt A."/>
            <person name="Adam C."/>
            <person name="Daum C."/>
            <person name="Floudas D."/>
            <person name="Sun H."/>
            <person name="Yadav J.S."/>
            <person name="Pangilinan J."/>
            <person name="Larsson K.H."/>
            <person name="Matsuura K."/>
            <person name="Barry K."/>
            <person name="Labutti K."/>
            <person name="Kuo R."/>
            <person name="Ohm R.A."/>
            <person name="Bhattacharya S.S."/>
            <person name="Shirouzu T."/>
            <person name="Yoshinaga Y."/>
            <person name="Martin F.M."/>
            <person name="Grigoriev I.V."/>
            <person name="Hibbett D.S."/>
        </authorList>
    </citation>
    <scope>NUCLEOTIDE SEQUENCE [LARGE SCALE GENOMIC DNA]</scope>
    <source>
        <strain evidence="1 2">CBS 109695</strain>
    </source>
</reference>
<name>A0A167WS60_9AGAM</name>
<organism evidence="1 2">
    <name type="scientific">Athelia psychrophila</name>
    <dbReference type="NCBI Taxonomy" id="1759441"/>
    <lineage>
        <taxon>Eukaryota</taxon>
        <taxon>Fungi</taxon>
        <taxon>Dikarya</taxon>
        <taxon>Basidiomycota</taxon>
        <taxon>Agaricomycotina</taxon>
        <taxon>Agaricomycetes</taxon>
        <taxon>Agaricomycetidae</taxon>
        <taxon>Atheliales</taxon>
        <taxon>Atheliaceae</taxon>
        <taxon>Athelia</taxon>
    </lineage>
</organism>
<dbReference type="EMBL" id="KV417788">
    <property type="protein sequence ID" value="KZP06417.1"/>
    <property type="molecule type" value="Genomic_DNA"/>
</dbReference>
<evidence type="ECO:0000313" key="2">
    <source>
        <dbReference type="Proteomes" id="UP000076532"/>
    </source>
</evidence>
<dbReference type="AlphaFoldDB" id="A0A167WS60"/>